<gene>
    <name evidence="2" type="ORF">SCARUB_01512</name>
</gene>
<dbReference type="Proteomes" id="UP000094056">
    <property type="component" value="Unassembled WGS sequence"/>
</dbReference>
<evidence type="ECO:0000313" key="2">
    <source>
        <dbReference type="EMBL" id="ODS33332.1"/>
    </source>
</evidence>
<feature type="transmembrane region" description="Helical" evidence="1">
    <location>
        <begin position="35"/>
        <end position="58"/>
    </location>
</feature>
<accession>A0A1E3XCI2</accession>
<dbReference type="AlphaFoldDB" id="A0A1E3XCI2"/>
<proteinExistence type="predicted"/>
<keyword evidence="1" id="KW-0472">Membrane</keyword>
<comment type="caution">
    <text evidence="2">The sequence shown here is derived from an EMBL/GenBank/DDBJ whole genome shotgun (WGS) entry which is preliminary data.</text>
</comment>
<dbReference type="EMBL" id="MAYW01000031">
    <property type="protein sequence ID" value="ODS33332.1"/>
    <property type="molecule type" value="Genomic_DNA"/>
</dbReference>
<evidence type="ECO:0000313" key="3">
    <source>
        <dbReference type="Proteomes" id="UP000094056"/>
    </source>
</evidence>
<sequence length="99" mass="12157">MVLQKEDTMHRTDESVVAKKKRKPLSWMTSNRFRWIFQVVFLIITIYIGWKFYLFVVFMNTARVTGYWHNNITLQEYMYRIADINNPKYQHKQGKFEVE</sequence>
<reference evidence="2 3" key="1">
    <citation type="submission" date="2016-07" db="EMBL/GenBank/DDBJ databases">
        <title>Draft genome of Scalindua rubra, obtained from a brine-seawater interface in the Red Sea, sheds light on salt adaptation in anammox bacteria.</title>
        <authorList>
            <person name="Speth D.R."/>
            <person name="Lagkouvardos I."/>
            <person name="Wang Y."/>
            <person name="Qian P.-Y."/>
            <person name="Dutilh B.E."/>
            <person name="Jetten M.S."/>
        </authorList>
    </citation>
    <scope>NUCLEOTIDE SEQUENCE [LARGE SCALE GENOMIC DNA]</scope>
    <source>
        <strain evidence="2">BSI-1</strain>
    </source>
</reference>
<keyword evidence="1" id="KW-1133">Transmembrane helix</keyword>
<keyword evidence="1" id="KW-0812">Transmembrane</keyword>
<name>A0A1E3XCI2_9BACT</name>
<protein>
    <submittedName>
        <fullName evidence="2">4Fe-4S ferredoxin iron-sulfur binding protein</fullName>
    </submittedName>
</protein>
<organism evidence="2 3">
    <name type="scientific">Candidatus Scalindua rubra</name>
    <dbReference type="NCBI Taxonomy" id="1872076"/>
    <lineage>
        <taxon>Bacteria</taxon>
        <taxon>Pseudomonadati</taxon>
        <taxon>Planctomycetota</taxon>
        <taxon>Candidatus Brocadiia</taxon>
        <taxon>Candidatus Brocadiales</taxon>
        <taxon>Candidatus Scalinduaceae</taxon>
        <taxon>Candidatus Scalindua</taxon>
    </lineage>
</organism>
<evidence type="ECO:0000256" key="1">
    <source>
        <dbReference type="SAM" id="Phobius"/>
    </source>
</evidence>